<dbReference type="Gene3D" id="3.10.310.70">
    <property type="match status" value="1"/>
</dbReference>
<dbReference type="InterPro" id="IPR011059">
    <property type="entry name" value="Metal-dep_hydrolase_composite"/>
</dbReference>
<name>A0A5B2TBH2_9PROT</name>
<evidence type="ECO:0000313" key="2">
    <source>
        <dbReference type="EMBL" id="KAA2211867.1"/>
    </source>
</evidence>
<dbReference type="Proteomes" id="UP000322110">
    <property type="component" value="Unassembled WGS sequence"/>
</dbReference>
<evidence type="ECO:0000259" key="1">
    <source>
        <dbReference type="Pfam" id="PF07969"/>
    </source>
</evidence>
<proteinExistence type="predicted"/>
<dbReference type="CDD" id="cd01300">
    <property type="entry name" value="YtcJ_like"/>
    <property type="match status" value="1"/>
</dbReference>
<comment type="caution">
    <text evidence="2">The sequence shown here is derived from an EMBL/GenBank/DDBJ whole genome shotgun (WGS) entry which is preliminary data.</text>
</comment>
<reference evidence="2 3" key="1">
    <citation type="journal article" date="2015" name="Int. J. Syst. Evol. Microbiol.">
        <title>Roseomonas oryzae sp. nov., isolated from paddy rhizosphere soil.</title>
        <authorList>
            <person name="Ramaprasad E.V."/>
            <person name="Sasikala Ch."/>
            <person name="Ramana Ch.V."/>
        </authorList>
    </citation>
    <scope>NUCLEOTIDE SEQUENCE [LARGE SCALE GENOMIC DNA]</scope>
    <source>
        <strain evidence="2 3">KCTC 42542</strain>
    </source>
</reference>
<dbReference type="InterPro" id="IPR013108">
    <property type="entry name" value="Amidohydro_3"/>
</dbReference>
<dbReference type="EMBL" id="VUKA01000014">
    <property type="protein sequence ID" value="KAA2211867.1"/>
    <property type="molecule type" value="Genomic_DNA"/>
</dbReference>
<dbReference type="GO" id="GO:0016810">
    <property type="term" value="F:hydrolase activity, acting on carbon-nitrogen (but not peptide) bonds"/>
    <property type="evidence" value="ECO:0007669"/>
    <property type="project" value="InterPro"/>
</dbReference>
<dbReference type="RefSeq" id="WP_149813597.1">
    <property type="nucleotide sequence ID" value="NZ_VUKA01000014.1"/>
</dbReference>
<keyword evidence="3" id="KW-1185">Reference proteome</keyword>
<dbReference type="Gene3D" id="3.20.20.140">
    <property type="entry name" value="Metal-dependent hydrolases"/>
    <property type="match status" value="1"/>
</dbReference>
<protein>
    <submittedName>
        <fullName evidence="2">Amidohydrolase</fullName>
    </submittedName>
</protein>
<dbReference type="SUPFAM" id="SSF51338">
    <property type="entry name" value="Composite domain of metallo-dependent hydrolases"/>
    <property type="match status" value="1"/>
</dbReference>
<dbReference type="InterPro" id="IPR033932">
    <property type="entry name" value="YtcJ-like"/>
</dbReference>
<evidence type="ECO:0000313" key="3">
    <source>
        <dbReference type="Proteomes" id="UP000322110"/>
    </source>
</evidence>
<dbReference type="Pfam" id="PF07969">
    <property type="entry name" value="Amidohydro_3"/>
    <property type="match status" value="1"/>
</dbReference>
<dbReference type="InterPro" id="IPR032466">
    <property type="entry name" value="Metal_Hydrolase"/>
</dbReference>
<dbReference type="SUPFAM" id="SSF51556">
    <property type="entry name" value="Metallo-dependent hydrolases"/>
    <property type="match status" value="1"/>
</dbReference>
<dbReference type="AlphaFoldDB" id="A0A5B2TBH2"/>
<keyword evidence="2" id="KW-0378">Hydrolase</keyword>
<accession>A0A5B2TBH2</accession>
<dbReference type="PANTHER" id="PTHR22642">
    <property type="entry name" value="IMIDAZOLONEPROPIONASE"/>
    <property type="match status" value="1"/>
</dbReference>
<organism evidence="2 3">
    <name type="scientific">Teichococcus oryzae</name>
    <dbReference type="NCBI Taxonomy" id="1608942"/>
    <lineage>
        <taxon>Bacteria</taxon>
        <taxon>Pseudomonadati</taxon>
        <taxon>Pseudomonadota</taxon>
        <taxon>Alphaproteobacteria</taxon>
        <taxon>Acetobacterales</taxon>
        <taxon>Roseomonadaceae</taxon>
        <taxon>Roseomonas</taxon>
    </lineage>
</organism>
<dbReference type="Gene3D" id="2.30.40.10">
    <property type="entry name" value="Urease, subunit C, domain 1"/>
    <property type="match status" value="1"/>
</dbReference>
<gene>
    <name evidence="2" type="ORF">F0Q34_17790</name>
</gene>
<feature type="domain" description="Amidohydrolase 3" evidence="1">
    <location>
        <begin position="51"/>
        <end position="538"/>
    </location>
</feature>
<dbReference type="OrthoDB" id="9811399at2"/>
<sequence length="553" mass="59017">MSADLLIAGGRVFRGLAGGFAEAAAIKDGRILIIGDEAEVAEAAGPATRRIDLGGRVAMPALNEAHMHLLSYGLGLAQVNLRAEEVRTLDEVLRRLKTAASTTPKGQWILGRGYDHGELDIRRHPLAWEIDAAVPDHPVLIVRTCGHVAVANSAAMKLAGVGHNTPDPEGGAIERRDGRLTGLFQERAMRLLKDVIPPPSESQMVDAIEAAGRNLAAFGFASASDMNVGMTAGMAEIGAYRRAAAEGRLIQRMWQVLAGNPEGIAAEAWEAGLRPNIANGAAAEEMLAWGAVKTFADGSAGGLTAAFFDPYLESAGGGTGIFCFPDAAQHEMLARYHAQGWQLDIHAIGDAAIEQVLSGMEKADSAEHPIKGRRHRIEHCGFLTAGQRARMLRHGIIPVPQPSFLWEFGDLYVTNLGKARAEASYPMRTWLHEGHHPAASTDSPVCSVDPFPNLYTMVTRKTSKGTVLGAGETLTSQEAVHCYTWCGAYSQFAEDARGTLEPGMLADITVMSKDFFDAAPEEILSTEADLTFRSGRAIFDRHGEAAALAGAAD</sequence>
<dbReference type="PANTHER" id="PTHR22642:SF2">
    <property type="entry name" value="PROTEIN LONG AFTER FAR-RED 3"/>
    <property type="match status" value="1"/>
</dbReference>